<accession>A0ABP0JHB0</accession>
<gene>
    <name evidence="2" type="ORF">CCMP2556_LOCUS11363</name>
</gene>
<dbReference type="Gene3D" id="2.30.42.10">
    <property type="match status" value="1"/>
</dbReference>
<organism evidence="2 3">
    <name type="scientific">Durusdinium trenchii</name>
    <dbReference type="NCBI Taxonomy" id="1381693"/>
    <lineage>
        <taxon>Eukaryota</taxon>
        <taxon>Sar</taxon>
        <taxon>Alveolata</taxon>
        <taxon>Dinophyceae</taxon>
        <taxon>Suessiales</taxon>
        <taxon>Symbiodiniaceae</taxon>
        <taxon>Durusdinium</taxon>
    </lineage>
</organism>
<dbReference type="EMBL" id="CAXAMN010005413">
    <property type="protein sequence ID" value="CAK9013655.1"/>
    <property type="molecule type" value="Genomic_DNA"/>
</dbReference>
<sequence length="158" mass="17381">MSTTWMVIVSNTQGAVVSAWNDSNPPSRQIGMYDRIVKVEGELGQGGKDIMKKIAAKVTNGVQVTMQRPQERTVTVERTARLGMNLNYRKGTHAKPWISSIEDGNCLIDQWNKTHPTHSVAVNDRVISVNGSALSAVDTVETLRTATGTLTIKFVHFD</sequence>
<evidence type="ECO:0000313" key="2">
    <source>
        <dbReference type="EMBL" id="CAK9013655.1"/>
    </source>
</evidence>
<feature type="domain" description="PDZ" evidence="1">
    <location>
        <begin position="63"/>
        <end position="158"/>
    </location>
</feature>
<proteinExistence type="predicted"/>
<protein>
    <recommendedName>
        <fullName evidence="1">PDZ domain-containing protein</fullName>
    </recommendedName>
</protein>
<dbReference type="PROSITE" id="PS50106">
    <property type="entry name" value="PDZ"/>
    <property type="match status" value="1"/>
</dbReference>
<evidence type="ECO:0000313" key="3">
    <source>
        <dbReference type="Proteomes" id="UP001642484"/>
    </source>
</evidence>
<dbReference type="InterPro" id="IPR036034">
    <property type="entry name" value="PDZ_sf"/>
</dbReference>
<reference evidence="2 3" key="1">
    <citation type="submission" date="2024-02" db="EMBL/GenBank/DDBJ databases">
        <authorList>
            <person name="Chen Y."/>
            <person name="Shah S."/>
            <person name="Dougan E. K."/>
            <person name="Thang M."/>
            <person name="Chan C."/>
        </authorList>
    </citation>
    <scope>NUCLEOTIDE SEQUENCE [LARGE SCALE GENOMIC DNA]</scope>
</reference>
<comment type="caution">
    <text evidence="2">The sequence shown here is derived from an EMBL/GenBank/DDBJ whole genome shotgun (WGS) entry which is preliminary data.</text>
</comment>
<dbReference type="Proteomes" id="UP001642484">
    <property type="component" value="Unassembled WGS sequence"/>
</dbReference>
<dbReference type="InterPro" id="IPR001478">
    <property type="entry name" value="PDZ"/>
</dbReference>
<evidence type="ECO:0000259" key="1">
    <source>
        <dbReference type="PROSITE" id="PS50106"/>
    </source>
</evidence>
<name>A0ABP0JHB0_9DINO</name>
<keyword evidence="3" id="KW-1185">Reference proteome</keyword>